<dbReference type="PANTHER" id="PTHR11614">
    <property type="entry name" value="PHOSPHOLIPASE-RELATED"/>
    <property type="match status" value="1"/>
</dbReference>
<dbReference type="Pfam" id="PF12146">
    <property type="entry name" value="Hydrolase_4"/>
    <property type="match status" value="1"/>
</dbReference>
<sequence>MKIINRTMRNKDRKIEVTHYVPASPKASIQIFHGMAEHKDRYKELLTYLALNDIHCVIYNQRGHGPDEKKEKLGHFDSFEDLLSDAKVVFRSMPADIPRFGLGHSMGSIVLRRLLADDLYDGAIIVGTGSKPNFKDILAEKFLKVLSLIIPRKKLTSLNKLSFLGYDGNFKGREKNRWLNQDVSEIVKYNSDPYSGQKMSVKALSEILKNIRYVDRIRHIRRYKDIPYYLIGGADDPFSHFGRDLEVLRFRLGLHYSKVDLMLEPNARHEVLFEENKVGIYARIVKWVLDYEQK</sequence>
<dbReference type="InterPro" id="IPR022742">
    <property type="entry name" value="Hydrolase_4"/>
</dbReference>
<reference evidence="2 3" key="1">
    <citation type="submission" date="2020-07" db="EMBL/GenBank/DDBJ databases">
        <authorList>
            <person name="Criscuolo A."/>
        </authorList>
    </citation>
    <scope>NUCLEOTIDE SEQUENCE [LARGE SCALE GENOMIC DNA]</scope>
    <source>
        <strain evidence="2">CIP111649</strain>
    </source>
</reference>
<dbReference type="AlphaFoldDB" id="A0A6V7RN79"/>
<comment type="caution">
    <text evidence="2">The sequence shown here is derived from an EMBL/GenBank/DDBJ whole genome shotgun (WGS) entry which is preliminary data.</text>
</comment>
<dbReference type="SUPFAM" id="SSF53474">
    <property type="entry name" value="alpha/beta-Hydrolases"/>
    <property type="match status" value="1"/>
</dbReference>
<dbReference type="InterPro" id="IPR051044">
    <property type="entry name" value="MAG_DAG_Lipase"/>
</dbReference>
<protein>
    <submittedName>
        <fullName evidence="2">Phospholipase YtpA</fullName>
    </submittedName>
</protein>
<dbReference type="RefSeq" id="WP_185126020.1">
    <property type="nucleotide sequence ID" value="NZ_CAJEWD010000008.1"/>
</dbReference>
<feature type="domain" description="Serine aminopeptidase S33" evidence="1">
    <location>
        <begin position="24"/>
        <end position="275"/>
    </location>
</feature>
<evidence type="ECO:0000313" key="3">
    <source>
        <dbReference type="Proteomes" id="UP000589351"/>
    </source>
</evidence>
<proteinExistence type="predicted"/>
<gene>
    <name evidence="2" type="primary">ytpA_3</name>
    <name evidence="2" type="ORF">JEODO184_01549</name>
</gene>
<keyword evidence="3" id="KW-1185">Reference proteome</keyword>
<dbReference type="Gene3D" id="3.40.50.1820">
    <property type="entry name" value="alpha/beta hydrolase"/>
    <property type="match status" value="1"/>
</dbReference>
<evidence type="ECO:0000313" key="2">
    <source>
        <dbReference type="EMBL" id="CAD2078994.1"/>
    </source>
</evidence>
<evidence type="ECO:0000259" key="1">
    <source>
        <dbReference type="Pfam" id="PF12146"/>
    </source>
</evidence>
<dbReference type="InterPro" id="IPR029058">
    <property type="entry name" value="AB_hydrolase_fold"/>
</dbReference>
<dbReference type="Proteomes" id="UP000589351">
    <property type="component" value="Unassembled WGS sequence"/>
</dbReference>
<dbReference type="EMBL" id="CAJEWD010000008">
    <property type="protein sequence ID" value="CAD2078994.1"/>
    <property type="molecule type" value="Genomic_DNA"/>
</dbReference>
<name>A0A6V7RN79_9STAP</name>
<organism evidence="2 3">
    <name type="scientific">Jeotgalicoccus meleagridis</name>
    <dbReference type="NCBI Taxonomy" id="2759181"/>
    <lineage>
        <taxon>Bacteria</taxon>
        <taxon>Bacillati</taxon>
        <taxon>Bacillota</taxon>
        <taxon>Bacilli</taxon>
        <taxon>Bacillales</taxon>
        <taxon>Staphylococcaceae</taxon>
        <taxon>Jeotgalicoccus</taxon>
    </lineage>
</organism>
<accession>A0A6V7RN79</accession>